<evidence type="ECO:0000256" key="5">
    <source>
        <dbReference type="ARBA" id="ARBA00022692"/>
    </source>
</evidence>
<evidence type="ECO:0000256" key="2">
    <source>
        <dbReference type="ARBA" id="ARBA00007998"/>
    </source>
</evidence>
<protein>
    <submittedName>
        <fullName evidence="9">Spore gernimation protein GerB</fullName>
    </submittedName>
</protein>
<dbReference type="NCBIfam" id="TIGR00912">
    <property type="entry name" value="2A0309"/>
    <property type="match status" value="1"/>
</dbReference>
<dbReference type="OrthoDB" id="2380240at2"/>
<sequence>MAGQKQQSLTHITPFLVFFLVHSMQIGVGVFGFQRYIAMDAEYNAWIAVIMVGALLHIPIWMIYKMMLRDDGVRDVVDIHRHYFGRWIGGLLSYAFLVYFLFMGITVLRTYVEVVQIWMFPTLMTWPVTLIIILIIVYGIYHGFRVVAGIAFLGVVLPFALILTAISPLEFANFHRLLPIEFHLGDQLAAMKTMTLSYIGFEALAFYFPFIQDPKKSQKWAHLGNVLTIFIYFLVTIVTFLFYSRQHLERVVYPTLSSWKVLELPFIERFEYIGIAIWLLVITPNVMISLWTVSRGMKKLLHTKQKYTLFFAAGALFLFSISFQTRESIDRLNSYVSEAGFYIIFCYIPVLFIVTSMIRRFRKNDRSKSGQSANL</sequence>
<dbReference type="GO" id="GO:0009847">
    <property type="term" value="P:spore germination"/>
    <property type="evidence" value="ECO:0007669"/>
    <property type="project" value="InterPro"/>
</dbReference>
<organism evidence="9 10">
    <name type="scientific">Alteribacter keqinensis</name>
    <dbReference type="NCBI Taxonomy" id="2483800"/>
    <lineage>
        <taxon>Bacteria</taxon>
        <taxon>Bacillati</taxon>
        <taxon>Bacillota</taxon>
        <taxon>Bacilli</taxon>
        <taxon>Bacillales</taxon>
        <taxon>Bacillaceae</taxon>
        <taxon>Alteribacter</taxon>
    </lineage>
</organism>
<comment type="caution">
    <text evidence="9">The sequence shown here is derived from an EMBL/GenBank/DDBJ whole genome shotgun (WGS) entry which is preliminary data.</text>
</comment>
<feature type="transmembrane region" description="Helical" evidence="8">
    <location>
        <begin position="45"/>
        <end position="64"/>
    </location>
</feature>
<dbReference type="PANTHER" id="PTHR34975">
    <property type="entry name" value="SPORE GERMINATION PROTEIN A2"/>
    <property type="match status" value="1"/>
</dbReference>
<keyword evidence="6 8" id="KW-1133">Transmembrane helix</keyword>
<feature type="transmembrane region" description="Helical" evidence="8">
    <location>
        <begin position="189"/>
        <end position="211"/>
    </location>
</feature>
<keyword evidence="5 8" id="KW-0812">Transmembrane</keyword>
<dbReference type="Pfam" id="PF03845">
    <property type="entry name" value="Spore_permease"/>
    <property type="match status" value="1"/>
</dbReference>
<keyword evidence="7 8" id="KW-0472">Membrane</keyword>
<feature type="transmembrane region" description="Helical" evidence="8">
    <location>
        <begin position="339"/>
        <end position="358"/>
    </location>
</feature>
<accession>A0A3M7TWY8</accession>
<feature type="transmembrane region" description="Helical" evidence="8">
    <location>
        <begin position="12"/>
        <end position="33"/>
    </location>
</feature>
<reference evidence="9 10" key="1">
    <citation type="submission" date="2018-10" db="EMBL/GenBank/DDBJ databases">
        <title>Bacillus Keqinensis sp. nov., a moderately halophilic bacterium isolated from a saline-alkaline lake.</title>
        <authorList>
            <person name="Wang H."/>
        </authorList>
    </citation>
    <scope>NUCLEOTIDE SEQUENCE [LARGE SCALE GENOMIC DNA]</scope>
    <source>
        <strain evidence="9 10">KQ-3</strain>
    </source>
</reference>
<keyword evidence="3" id="KW-0813">Transport</keyword>
<dbReference type="GO" id="GO:0016020">
    <property type="term" value="C:membrane"/>
    <property type="evidence" value="ECO:0007669"/>
    <property type="project" value="UniProtKB-SubCell"/>
</dbReference>
<evidence type="ECO:0000256" key="3">
    <source>
        <dbReference type="ARBA" id="ARBA00022448"/>
    </source>
</evidence>
<feature type="transmembrane region" description="Helical" evidence="8">
    <location>
        <begin position="84"/>
        <end position="105"/>
    </location>
</feature>
<dbReference type="RefSeq" id="WP_122896932.1">
    <property type="nucleotide sequence ID" value="NZ_RHIB01000001.1"/>
</dbReference>
<evidence type="ECO:0000256" key="7">
    <source>
        <dbReference type="ARBA" id="ARBA00023136"/>
    </source>
</evidence>
<comment type="similarity">
    <text evidence="2">Belongs to the amino acid-polyamine-organocation (APC) superfamily. Spore germination protein (SGP) (TC 2.A.3.9) family.</text>
</comment>
<evidence type="ECO:0000256" key="4">
    <source>
        <dbReference type="ARBA" id="ARBA00022544"/>
    </source>
</evidence>
<evidence type="ECO:0000256" key="6">
    <source>
        <dbReference type="ARBA" id="ARBA00022989"/>
    </source>
</evidence>
<feature type="transmembrane region" description="Helical" evidence="8">
    <location>
        <begin position="117"/>
        <end position="140"/>
    </location>
</feature>
<evidence type="ECO:0000256" key="1">
    <source>
        <dbReference type="ARBA" id="ARBA00004141"/>
    </source>
</evidence>
<proteinExistence type="inferred from homology"/>
<feature type="transmembrane region" description="Helical" evidence="8">
    <location>
        <begin position="306"/>
        <end position="324"/>
    </location>
</feature>
<feature type="transmembrane region" description="Helical" evidence="8">
    <location>
        <begin position="272"/>
        <end position="294"/>
    </location>
</feature>
<dbReference type="AlphaFoldDB" id="A0A3M7TWY8"/>
<name>A0A3M7TWY8_9BACI</name>
<evidence type="ECO:0000256" key="8">
    <source>
        <dbReference type="SAM" id="Phobius"/>
    </source>
</evidence>
<feature type="transmembrane region" description="Helical" evidence="8">
    <location>
        <begin position="147"/>
        <end position="169"/>
    </location>
</feature>
<dbReference type="Proteomes" id="UP000278746">
    <property type="component" value="Unassembled WGS sequence"/>
</dbReference>
<dbReference type="InterPro" id="IPR004761">
    <property type="entry name" value="Spore_GerAB"/>
</dbReference>
<evidence type="ECO:0000313" key="9">
    <source>
        <dbReference type="EMBL" id="RNA69412.1"/>
    </source>
</evidence>
<keyword evidence="10" id="KW-1185">Reference proteome</keyword>
<comment type="subcellular location">
    <subcellularLocation>
        <location evidence="1">Membrane</location>
        <topology evidence="1">Multi-pass membrane protein</topology>
    </subcellularLocation>
</comment>
<dbReference type="EMBL" id="RHIB01000001">
    <property type="protein sequence ID" value="RNA69412.1"/>
    <property type="molecule type" value="Genomic_DNA"/>
</dbReference>
<gene>
    <name evidence="9" type="ORF">EBO34_05600</name>
</gene>
<feature type="transmembrane region" description="Helical" evidence="8">
    <location>
        <begin position="223"/>
        <end position="243"/>
    </location>
</feature>
<dbReference type="PANTHER" id="PTHR34975:SF2">
    <property type="entry name" value="SPORE GERMINATION PROTEIN A2"/>
    <property type="match status" value="1"/>
</dbReference>
<keyword evidence="4" id="KW-0309">Germination</keyword>
<dbReference type="Gene3D" id="1.20.1740.10">
    <property type="entry name" value="Amino acid/polyamine transporter I"/>
    <property type="match status" value="1"/>
</dbReference>
<evidence type="ECO:0000313" key="10">
    <source>
        <dbReference type="Proteomes" id="UP000278746"/>
    </source>
</evidence>